<dbReference type="GO" id="GO:0004516">
    <property type="term" value="F:nicotinate phosphoribosyltransferase activity"/>
    <property type="evidence" value="ECO:0007669"/>
    <property type="project" value="UniProtKB-EC"/>
</dbReference>
<keyword evidence="13" id="KW-0328">Glycosyltransferase</keyword>
<dbReference type="Proteomes" id="UP001165289">
    <property type="component" value="Unassembled WGS sequence"/>
</dbReference>
<reference evidence="13 14" key="1">
    <citation type="journal article" date="2023" name="BMC Biol.">
        <title>The compact genome of the sponge Oopsacas minuta (Hexactinellida) is lacking key metazoan core genes.</title>
        <authorList>
            <person name="Santini S."/>
            <person name="Schenkelaars Q."/>
            <person name="Jourda C."/>
            <person name="Duchesne M."/>
            <person name="Belahbib H."/>
            <person name="Rocher C."/>
            <person name="Selva M."/>
            <person name="Riesgo A."/>
            <person name="Vervoort M."/>
            <person name="Leys S.P."/>
            <person name="Kodjabachian L."/>
            <person name="Le Bivic A."/>
            <person name="Borchiellini C."/>
            <person name="Claverie J.M."/>
            <person name="Renard E."/>
        </authorList>
    </citation>
    <scope>NUCLEOTIDE SEQUENCE [LARGE SCALE GENOMIC DNA]</scope>
    <source>
        <strain evidence="13">SPO-2</strain>
    </source>
</reference>
<dbReference type="PANTHER" id="PTHR11098:SF1">
    <property type="entry name" value="NICOTINATE PHOSPHORIBOSYLTRANSFERASE"/>
    <property type="match status" value="1"/>
</dbReference>
<evidence type="ECO:0000256" key="4">
    <source>
        <dbReference type="ARBA" id="ARBA00021569"/>
    </source>
</evidence>
<dbReference type="GO" id="GO:0016757">
    <property type="term" value="F:glycosyltransferase activity"/>
    <property type="evidence" value="ECO:0007669"/>
    <property type="project" value="UniProtKB-KW"/>
</dbReference>
<evidence type="ECO:0000256" key="7">
    <source>
        <dbReference type="ARBA" id="ARBA00022642"/>
    </source>
</evidence>
<evidence type="ECO:0000256" key="3">
    <source>
        <dbReference type="ARBA" id="ARBA00013236"/>
    </source>
</evidence>
<evidence type="ECO:0000256" key="1">
    <source>
        <dbReference type="ARBA" id="ARBA00004952"/>
    </source>
</evidence>
<dbReference type="GO" id="GO:0005829">
    <property type="term" value="C:cytosol"/>
    <property type="evidence" value="ECO:0007669"/>
    <property type="project" value="TreeGrafter"/>
</dbReference>
<protein>
    <recommendedName>
        <fullName evidence="4">Nicotinate phosphoribosyltransferase</fullName>
        <ecNumber evidence="3">6.3.4.21</ecNumber>
    </recommendedName>
</protein>
<keyword evidence="7" id="KW-0662">Pyridine nucleotide biosynthesis</keyword>
<dbReference type="NCBIfam" id="TIGR01513">
    <property type="entry name" value="NAPRTase_put"/>
    <property type="match status" value="1"/>
</dbReference>
<dbReference type="InterPro" id="IPR040727">
    <property type="entry name" value="NAPRTase_N"/>
</dbReference>
<evidence type="ECO:0000256" key="6">
    <source>
        <dbReference type="ARBA" id="ARBA00022598"/>
    </source>
</evidence>
<evidence type="ECO:0000256" key="8">
    <source>
        <dbReference type="ARBA" id="ARBA00022679"/>
    </source>
</evidence>
<sequence>MAAPNSTNFSSTISGLSTDFYEITMCYSYWKHDRHEDEAVFEISFRKYPYKGNFAIFTGLVECLDFISSFSFQKDDIDYLKRVMPPYIENEFFSYLQSLNTAALNLFFVPEGTLIHPRVPIGIIRGPLGLIQLLETSVINAIDYSTLVSTKASRIRLRCPDKRLIEGGYRRAPGPNGGLTASRAAYLGGFDSTSNLLAGKLYNIPTRGTMSHAYISAHTGMDISSVERCLLISKDSPQQVHLVNRSMFYLDKIKSVCGLLPNSKTNFSELLSFIAFSYSFPSSFLPVIDTYNVNHSGLPNFLAVCLALAEAGYRAVGVRIDSGDLFTLAEHIRDVFTKTAVLFQISWVRTLMVVASGDLEEEAIKSLEDRKTNIGAYLVGTRLVHTEGQCGLGIVFKLVQKGPQPCFKRSETMDKSVIPGEKSVYRLTFSTGLGTADYLCLPQEARPSIRTPLPCVRLPNCEEVQVVPFEVTNLLKRFMPQAYGLPAPKLTRDQITMNLSVVENNIHQTLLSPALFALTRKMTDEVNALELRYSRDIIKNIGSLSPPVQENYKLSQEENARLTETITSLEESIDQLRCDKLHIESVVSELMYSVEQDRASIIARLASLHTINSDSDISSSEGSPLERKYSLELKIEELEECLLDLERGRKEWANEHQKLVNAYNQLSARLQECEMEIVRKDKIIIERENDINTMLREPTYTTHVCQTDTLNYSTRSISSQTIQQLVKQYPPLRHVSTQTTLLTTTHTPSKLKNSSEVRSLQKRIASLNRQVEVVTDTRSHLKSCLEDEQERVSVLETQLSENIYKLKVSQAEYNSLTSEVLILRQANTTLQETIQSGLEDKESENSAIFSRLEARLKSSSDECSRQASTLYRLNRDLQEKKSQLDSMTESGLRKDKEYKQNLAQKRHLLEDMREQTQKMKSTIQSNEELIRKQTTEIRRLTDANSSINNKSGLIKEQLARAYEERDSCTHELEQANIALLSHTQQLNQSQTECSRKLQLLRAAKTQIDHLSDLFGGEDNTDLEEQLAYVTTSVDEYKRTIICISELVWCKKYNKSGSGHERDILSLSAQEMLEVAKQGATTVSPVWKESNLYVQIVSLLEKPPPFALRIVELIIRILDL</sequence>
<dbReference type="PANTHER" id="PTHR11098">
    <property type="entry name" value="NICOTINATE PHOSPHORIBOSYLTRANSFERASE"/>
    <property type="match status" value="1"/>
</dbReference>
<feature type="coiled-coil region" evidence="11">
    <location>
        <begin position="552"/>
        <end position="579"/>
    </location>
</feature>
<evidence type="ECO:0000256" key="2">
    <source>
        <dbReference type="ARBA" id="ARBA00010897"/>
    </source>
</evidence>
<dbReference type="Gene3D" id="3.20.20.70">
    <property type="entry name" value="Aldolase class I"/>
    <property type="match status" value="2"/>
</dbReference>
<evidence type="ECO:0000256" key="10">
    <source>
        <dbReference type="ARBA" id="ARBA00048668"/>
    </source>
</evidence>
<dbReference type="SUPFAM" id="SSF54675">
    <property type="entry name" value="Nicotinate/Quinolinate PRTase N-terminal domain-like"/>
    <property type="match status" value="1"/>
</dbReference>
<comment type="similarity">
    <text evidence="2">Belongs to the NAPRTase family.</text>
</comment>
<dbReference type="AlphaFoldDB" id="A0AAV7KKD6"/>
<feature type="domain" description="Nicotinate phosphoribosyltransferase N-terminal" evidence="12">
    <location>
        <begin position="16"/>
        <end position="142"/>
    </location>
</feature>
<keyword evidence="6" id="KW-0436">Ligase</keyword>
<keyword evidence="11" id="KW-0175">Coiled coil</keyword>
<dbReference type="InterPro" id="IPR006405">
    <property type="entry name" value="Nic_PRibTrfase_pncB"/>
</dbReference>
<dbReference type="EC" id="6.3.4.21" evidence="3"/>
<gene>
    <name evidence="13" type="ORF">LOD99_9896</name>
</gene>
<proteinExistence type="inferred from homology"/>
<keyword evidence="14" id="KW-1185">Reference proteome</keyword>
<name>A0AAV7KKD6_9METZ</name>
<evidence type="ECO:0000259" key="12">
    <source>
        <dbReference type="Pfam" id="PF17767"/>
    </source>
</evidence>
<accession>A0AAV7KKD6</accession>
<dbReference type="InterPro" id="IPR036068">
    <property type="entry name" value="Nicotinate_pribotase-like_C"/>
</dbReference>
<evidence type="ECO:0000256" key="5">
    <source>
        <dbReference type="ARBA" id="ARBA00022553"/>
    </source>
</evidence>
<feature type="coiled-coil region" evidence="11">
    <location>
        <begin position="870"/>
        <end position="932"/>
    </location>
</feature>
<comment type="function">
    <text evidence="9">Catalyzes the first step in the biosynthesis of NAD from nicotinic acid, the ATP-dependent synthesis of beta-nicotinate D-ribonucleotide from nicotinate and 5-phospho-D-ribose 1-phosphate. Helps prevent cellular oxidative stress via its role in NAD biosynthesis.</text>
</comment>
<comment type="caution">
    <text evidence="13">The sequence shown here is derived from an EMBL/GenBank/DDBJ whole genome shotgun (WGS) entry which is preliminary data.</text>
</comment>
<evidence type="ECO:0000313" key="14">
    <source>
        <dbReference type="Proteomes" id="UP001165289"/>
    </source>
</evidence>
<evidence type="ECO:0000256" key="9">
    <source>
        <dbReference type="ARBA" id="ARBA00023426"/>
    </source>
</evidence>
<evidence type="ECO:0000313" key="13">
    <source>
        <dbReference type="EMBL" id="KAI6661709.1"/>
    </source>
</evidence>
<feature type="coiled-coil region" evidence="11">
    <location>
        <begin position="635"/>
        <end position="676"/>
    </location>
</feature>
<evidence type="ECO:0000256" key="11">
    <source>
        <dbReference type="SAM" id="Coils"/>
    </source>
</evidence>
<dbReference type="Pfam" id="PF17767">
    <property type="entry name" value="NAPRTase_N"/>
    <property type="match status" value="1"/>
</dbReference>
<dbReference type="SUPFAM" id="SSF51690">
    <property type="entry name" value="Nicotinate/Quinolinate PRTase C-terminal domain-like"/>
    <property type="match status" value="1"/>
</dbReference>
<keyword evidence="5" id="KW-0597">Phosphoprotein</keyword>
<dbReference type="GO" id="GO:0034355">
    <property type="term" value="P:NAD+ biosynthetic process via the salvage pathway"/>
    <property type="evidence" value="ECO:0007669"/>
    <property type="project" value="TreeGrafter"/>
</dbReference>
<comment type="catalytic activity">
    <reaction evidence="10">
        <text>5-phospho-alpha-D-ribose 1-diphosphate + nicotinate + ATP + H2O = nicotinate beta-D-ribonucleotide + ADP + phosphate + diphosphate</text>
        <dbReference type="Rhea" id="RHEA:36163"/>
        <dbReference type="ChEBI" id="CHEBI:15377"/>
        <dbReference type="ChEBI" id="CHEBI:30616"/>
        <dbReference type="ChEBI" id="CHEBI:32544"/>
        <dbReference type="ChEBI" id="CHEBI:33019"/>
        <dbReference type="ChEBI" id="CHEBI:43474"/>
        <dbReference type="ChEBI" id="CHEBI:57502"/>
        <dbReference type="ChEBI" id="CHEBI:58017"/>
        <dbReference type="ChEBI" id="CHEBI:456216"/>
        <dbReference type="EC" id="6.3.4.21"/>
    </reaction>
</comment>
<dbReference type="Gene3D" id="3.20.140.10">
    <property type="entry name" value="nicotinate phosphoribosyltransferase"/>
    <property type="match status" value="2"/>
</dbReference>
<keyword evidence="8" id="KW-0808">Transferase</keyword>
<organism evidence="13 14">
    <name type="scientific">Oopsacas minuta</name>
    <dbReference type="NCBI Taxonomy" id="111878"/>
    <lineage>
        <taxon>Eukaryota</taxon>
        <taxon>Metazoa</taxon>
        <taxon>Porifera</taxon>
        <taxon>Hexactinellida</taxon>
        <taxon>Hexasterophora</taxon>
        <taxon>Lyssacinosida</taxon>
        <taxon>Leucopsacidae</taxon>
        <taxon>Oopsacas</taxon>
    </lineage>
</organism>
<comment type="pathway">
    <text evidence="1">Cofactor biosynthesis; NAD(+) biosynthesis; nicotinate D-ribonucleotide from nicotinate: step 1/1.</text>
</comment>
<dbReference type="EMBL" id="JAKMXF010000009">
    <property type="protein sequence ID" value="KAI6661709.1"/>
    <property type="molecule type" value="Genomic_DNA"/>
</dbReference>
<dbReference type="InterPro" id="IPR013785">
    <property type="entry name" value="Aldolase_TIM"/>
</dbReference>
<dbReference type="InterPro" id="IPR007229">
    <property type="entry name" value="Nic_PRibTrfase-Fam"/>
</dbReference>